<protein>
    <submittedName>
        <fullName evidence="1">2052_t:CDS:1</fullName>
    </submittedName>
</protein>
<organism evidence="1 2">
    <name type="scientific">Dentiscutata heterogama</name>
    <dbReference type="NCBI Taxonomy" id="1316150"/>
    <lineage>
        <taxon>Eukaryota</taxon>
        <taxon>Fungi</taxon>
        <taxon>Fungi incertae sedis</taxon>
        <taxon>Mucoromycota</taxon>
        <taxon>Glomeromycotina</taxon>
        <taxon>Glomeromycetes</taxon>
        <taxon>Diversisporales</taxon>
        <taxon>Gigasporaceae</taxon>
        <taxon>Dentiscutata</taxon>
    </lineage>
</organism>
<evidence type="ECO:0000313" key="1">
    <source>
        <dbReference type="EMBL" id="CAG8777206.1"/>
    </source>
</evidence>
<gene>
    <name evidence="1" type="ORF">DHETER_LOCUS16188</name>
</gene>
<proteinExistence type="predicted"/>
<accession>A0ACA9R4S5</accession>
<reference evidence="1" key="1">
    <citation type="submission" date="2021-06" db="EMBL/GenBank/DDBJ databases">
        <authorList>
            <person name="Kallberg Y."/>
            <person name="Tangrot J."/>
            <person name="Rosling A."/>
        </authorList>
    </citation>
    <scope>NUCLEOTIDE SEQUENCE</scope>
    <source>
        <strain evidence="1">IL203A</strain>
    </source>
</reference>
<evidence type="ECO:0000313" key="2">
    <source>
        <dbReference type="Proteomes" id="UP000789702"/>
    </source>
</evidence>
<name>A0ACA9R4S5_9GLOM</name>
<dbReference type="EMBL" id="CAJVPU010060575">
    <property type="protein sequence ID" value="CAG8777206.1"/>
    <property type="molecule type" value="Genomic_DNA"/>
</dbReference>
<comment type="caution">
    <text evidence="1">The sequence shown here is derived from an EMBL/GenBank/DDBJ whole genome shotgun (WGS) entry which is preliminary data.</text>
</comment>
<keyword evidence="2" id="KW-1185">Reference proteome</keyword>
<sequence length="65" mass="7632">QGVIVTNLGYSKKARNIAKKNKILLTQKSDIEHKLVFYIKKVIEEKELDILENIEKEKNICLYIE</sequence>
<feature type="non-terminal residue" evidence="1">
    <location>
        <position position="1"/>
    </location>
</feature>
<dbReference type="Proteomes" id="UP000789702">
    <property type="component" value="Unassembled WGS sequence"/>
</dbReference>